<dbReference type="AlphaFoldDB" id="G3GU45"/>
<gene>
    <name evidence="3" type="ORF">I79_001194</name>
</gene>
<sequence>MWAGRSQAFLCLLSVYLLGFLLRMLGYHACNHEEKKHNSEKFSDGEQEENVVSQQCHTTPQPRWKGRLLGSCRSRGGLLGQWWGSSYIPKADFMASFRVEWGTVARWDSGPSCSLFLTVRTGM</sequence>
<feature type="compositionally biased region" description="Polar residues" evidence="1">
    <location>
        <begin position="50"/>
        <end position="59"/>
    </location>
</feature>
<name>G3GU45_CRIGR</name>
<dbReference type="InParanoid" id="G3GU45"/>
<proteinExistence type="predicted"/>
<keyword evidence="2" id="KW-0732">Signal</keyword>
<dbReference type="Proteomes" id="UP000001075">
    <property type="component" value="Unassembled WGS sequence"/>
</dbReference>
<evidence type="ECO:0000313" key="4">
    <source>
        <dbReference type="Proteomes" id="UP000001075"/>
    </source>
</evidence>
<evidence type="ECO:0000256" key="2">
    <source>
        <dbReference type="SAM" id="SignalP"/>
    </source>
</evidence>
<accession>G3GU45</accession>
<evidence type="ECO:0000313" key="3">
    <source>
        <dbReference type="EMBL" id="EGV93126.1"/>
    </source>
</evidence>
<evidence type="ECO:0000256" key="1">
    <source>
        <dbReference type="SAM" id="MobiDB-lite"/>
    </source>
</evidence>
<dbReference type="EMBL" id="JH000026">
    <property type="protein sequence ID" value="EGV93126.1"/>
    <property type="molecule type" value="Genomic_DNA"/>
</dbReference>
<feature type="chain" id="PRO_5003443695" description="Secreted protein" evidence="2">
    <location>
        <begin position="27"/>
        <end position="123"/>
    </location>
</feature>
<organism evidence="3 4">
    <name type="scientific">Cricetulus griseus</name>
    <name type="common">Chinese hamster</name>
    <name type="synonym">Cricetulus barabensis griseus</name>
    <dbReference type="NCBI Taxonomy" id="10029"/>
    <lineage>
        <taxon>Eukaryota</taxon>
        <taxon>Metazoa</taxon>
        <taxon>Chordata</taxon>
        <taxon>Craniata</taxon>
        <taxon>Vertebrata</taxon>
        <taxon>Euteleostomi</taxon>
        <taxon>Mammalia</taxon>
        <taxon>Eutheria</taxon>
        <taxon>Euarchontoglires</taxon>
        <taxon>Glires</taxon>
        <taxon>Rodentia</taxon>
        <taxon>Myomorpha</taxon>
        <taxon>Muroidea</taxon>
        <taxon>Cricetidae</taxon>
        <taxon>Cricetinae</taxon>
        <taxon>Cricetulus</taxon>
    </lineage>
</organism>
<reference evidence="4" key="1">
    <citation type="journal article" date="2011" name="Nat. Biotechnol.">
        <title>The genomic sequence of the Chinese hamster ovary (CHO)-K1 cell line.</title>
        <authorList>
            <person name="Xu X."/>
            <person name="Nagarajan H."/>
            <person name="Lewis N.E."/>
            <person name="Pan S."/>
            <person name="Cai Z."/>
            <person name="Liu X."/>
            <person name="Chen W."/>
            <person name="Xie M."/>
            <person name="Wang W."/>
            <person name="Hammond S."/>
            <person name="Andersen M.R."/>
            <person name="Neff N."/>
            <person name="Passarelli B."/>
            <person name="Koh W."/>
            <person name="Fan H.C."/>
            <person name="Wang J."/>
            <person name="Gui Y."/>
            <person name="Lee K.H."/>
            <person name="Betenbaugh M.J."/>
            <person name="Quake S.R."/>
            <person name="Famili I."/>
            <person name="Palsson B.O."/>
            <person name="Wang J."/>
        </authorList>
    </citation>
    <scope>NUCLEOTIDE SEQUENCE [LARGE SCALE GENOMIC DNA]</scope>
    <source>
        <strain evidence="4">CHO K1 cell line</strain>
    </source>
</reference>
<evidence type="ECO:0008006" key="5">
    <source>
        <dbReference type="Google" id="ProtNLM"/>
    </source>
</evidence>
<feature type="signal peptide" evidence="2">
    <location>
        <begin position="1"/>
        <end position="26"/>
    </location>
</feature>
<feature type="region of interest" description="Disordered" evidence="1">
    <location>
        <begin position="38"/>
        <end position="59"/>
    </location>
</feature>
<protein>
    <recommendedName>
        <fullName evidence="5">Secreted protein</fullName>
    </recommendedName>
</protein>